<proteinExistence type="predicted"/>
<keyword evidence="1" id="KW-0175">Coiled coil</keyword>
<feature type="region of interest" description="Disordered" evidence="2">
    <location>
        <begin position="399"/>
        <end position="455"/>
    </location>
</feature>
<evidence type="ECO:0000313" key="4">
    <source>
        <dbReference type="EMBL" id="KAJ8659612.1"/>
    </source>
</evidence>
<sequence length="1195" mass="132247">MSDNSMLPTPSSSSSTPEAMQQLRREVEQQITEKEQQLQDSTSGIGRSVLSRQIARLKERLEEMDRQEQQQQQQPEEASSSTAPLHHPPMTSTSNERGDVGGFEGGEGNDYQEGLSPSTLEKLQKLERDIRNYQQQQQQQQQQQHTPNISSSSNSTHHHHHHHRKDKLASRPTTSSSGLDTLPSPSTSNMLPPSPQQQGNDSSSLLSLPPPPSGSTPTKRRSKVPNTERRNNNIEFATEIGHGLLTEVRRMQALLHEKGDELKALQAQKADLERAAESLAKQLRLREENEEKLKEETWNLELAKQELTISVTQLQQSLNKANAEQKRMVEHMDELTTEIEHMRDREEKLSTTIEEMKQRHEHDMATVRRHAATLQREKADHAKQIEAMSSELAIAKAQSRIGRRSHSDLGAISGSVSDNNEEHTSNEPTLVKEKDAASGTRTSPSPSPNPSSSTRNHALEVETLKTSLAHAHRLVSNLRSNFRKEKTEKFEFKKLLSEAQERIEQLENDPRLWTDYPSKSSSSGNGPDSGGSSSRRLRKPNKRRAPVSKARMTTTTNARMHPDASDEDRLHKRHLGETSDDDFSWNTDENDDDDDTNGNMGLSSSAAAAAAGATAAGFTSLETELAKSQQQQTTTTTTPKVVLEPPSPSNNDNDGLRSLGDELDAANIPKGVKMDVKEAAVQTEVSQLSEQNIPGFEITPADTQDRDTQFYGPEVIDAESQCVAPFVIDQAIQMEPVSAIDRDVQYPDPHDNQGMDASSSRNNGNMIDESIQCDPIDTMDASMQTDEEKSSGAIQQNGIAAGLGALAAATFGRWTGNSNTTTHQDDEKSEMEMDDSPEKIEEQPASDATSAKDLPPAAAVVVAADKPQLYTKEETDAMISAAVAAAVAKAKTDNDVTIKDDQHAPARPLSPPPDHLLDRVNKSDKGKSPARVRPSSNTSSLSATENRASIGSSAYETTSLRNEGQIGLITQTMIGDWMWKYTRKAVGGGLSDHRHQRYFWIHPYTRTLYWSTKAPGTQGSDIKTKSALIEGVQAVPDQTQPPLPGVPNVSIAVKTDGRVIKFTAPTMAQHQVWIDALTYLASRGDNEELKNGGRGSLVTSSNGSVPRKQSIQRIFKAEHAVTPHLHQRQDDPDDDSDDGLEDVRMCCEGKHHVSRLERDHVHQRPFYPKRMSKYLLRHQEHHHHHHPTQVPQQVN</sequence>
<feature type="compositionally biased region" description="Polar residues" evidence="2">
    <location>
        <begin position="171"/>
        <end position="201"/>
    </location>
</feature>
<feature type="compositionally biased region" description="Basic and acidic residues" evidence="2">
    <location>
        <begin position="56"/>
        <end position="68"/>
    </location>
</feature>
<name>A0AAD7V828_9FUNG</name>
<dbReference type="GO" id="GO:0005543">
    <property type="term" value="F:phospholipid binding"/>
    <property type="evidence" value="ECO:0007669"/>
    <property type="project" value="InterPro"/>
</dbReference>
<dbReference type="GO" id="GO:0000226">
    <property type="term" value="P:microtubule cytoskeleton organization"/>
    <property type="evidence" value="ECO:0007669"/>
    <property type="project" value="TreeGrafter"/>
</dbReference>
<feature type="domain" description="PH" evidence="3">
    <location>
        <begin position="972"/>
        <end position="1084"/>
    </location>
</feature>
<dbReference type="RefSeq" id="XP_058344525.1">
    <property type="nucleotide sequence ID" value="XM_058484648.1"/>
</dbReference>
<keyword evidence="5" id="KW-1185">Reference proteome</keyword>
<dbReference type="InterPro" id="IPR001849">
    <property type="entry name" value="PH_domain"/>
</dbReference>
<feature type="compositionally biased region" description="Polar residues" evidence="2">
    <location>
        <begin position="934"/>
        <end position="948"/>
    </location>
</feature>
<feature type="region of interest" description="Disordered" evidence="2">
    <location>
        <begin position="814"/>
        <end position="853"/>
    </location>
</feature>
<dbReference type="PANTHER" id="PTHR28190:SF1">
    <property type="entry name" value="NUCLEAR MIGRATION PROTEIN NUM1"/>
    <property type="match status" value="1"/>
</dbReference>
<dbReference type="InterPro" id="IPR053005">
    <property type="entry name" value="Nuclear_Pos-Cytoskel_Interact"/>
</dbReference>
<feature type="region of interest" description="Disordered" evidence="2">
    <location>
        <begin position="506"/>
        <end position="602"/>
    </location>
</feature>
<feature type="compositionally biased region" description="Low complexity" evidence="2">
    <location>
        <begin position="8"/>
        <end position="17"/>
    </location>
</feature>
<feature type="compositionally biased region" description="Basic and acidic residues" evidence="2">
    <location>
        <begin position="915"/>
        <end position="927"/>
    </location>
</feature>
<feature type="compositionally biased region" description="Basic and acidic residues" evidence="2">
    <location>
        <begin position="122"/>
        <end position="131"/>
    </location>
</feature>
<dbReference type="SMART" id="SM00233">
    <property type="entry name" value="PH"/>
    <property type="match status" value="1"/>
</dbReference>
<feature type="region of interest" description="Disordered" evidence="2">
    <location>
        <begin position="623"/>
        <end position="661"/>
    </location>
</feature>
<feature type="compositionally biased region" description="Low complexity" evidence="2">
    <location>
        <begin position="134"/>
        <end position="155"/>
    </location>
</feature>
<evidence type="ECO:0000313" key="5">
    <source>
        <dbReference type="Proteomes" id="UP001234581"/>
    </source>
</evidence>
<feature type="compositionally biased region" description="Basic and acidic residues" evidence="2">
    <location>
        <begin position="560"/>
        <end position="570"/>
    </location>
</feature>
<dbReference type="GeneID" id="83212004"/>
<feature type="region of interest" description="Disordered" evidence="2">
    <location>
        <begin position="1"/>
        <end position="233"/>
    </location>
</feature>
<feature type="compositionally biased region" description="Polar residues" evidence="2">
    <location>
        <begin position="1097"/>
        <end position="1107"/>
    </location>
</feature>
<dbReference type="GO" id="GO:0015631">
    <property type="term" value="F:tubulin binding"/>
    <property type="evidence" value="ECO:0007669"/>
    <property type="project" value="TreeGrafter"/>
</dbReference>
<reference evidence="4 5" key="1">
    <citation type="submission" date="2023-03" db="EMBL/GenBank/DDBJ databases">
        <title>Genome sequence of Lichtheimia ornata CBS 291.66.</title>
        <authorList>
            <person name="Mohabir J.T."/>
            <person name="Shea T.P."/>
            <person name="Kurbessoian T."/>
            <person name="Berby B."/>
            <person name="Fontaine J."/>
            <person name="Livny J."/>
            <person name="Gnirke A."/>
            <person name="Stajich J.E."/>
            <person name="Cuomo C.A."/>
        </authorList>
    </citation>
    <scope>NUCLEOTIDE SEQUENCE [LARGE SCALE GENOMIC DNA]</scope>
    <source>
        <strain evidence="4">CBS 291.66</strain>
    </source>
</reference>
<feature type="region of interest" description="Disordered" evidence="2">
    <location>
        <begin position="1087"/>
        <end position="1107"/>
    </location>
</feature>
<dbReference type="GO" id="GO:0005938">
    <property type="term" value="C:cell cortex"/>
    <property type="evidence" value="ECO:0007669"/>
    <property type="project" value="InterPro"/>
</dbReference>
<dbReference type="EMBL" id="JARTCD010000017">
    <property type="protein sequence ID" value="KAJ8659612.1"/>
    <property type="molecule type" value="Genomic_DNA"/>
</dbReference>
<dbReference type="Proteomes" id="UP001234581">
    <property type="component" value="Unassembled WGS sequence"/>
</dbReference>
<feature type="compositionally biased region" description="Low complexity" evidence="2">
    <location>
        <begin position="518"/>
        <end position="534"/>
    </location>
</feature>
<feature type="compositionally biased region" description="Low complexity" evidence="2">
    <location>
        <begin position="629"/>
        <end position="638"/>
    </location>
</feature>
<gene>
    <name evidence="4" type="ORF">O0I10_004591</name>
</gene>
<feature type="compositionally biased region" description="Basic and acidic residues" evidence="2">
    <location>
        <begin position="23"/>
        <end position="37"/>
    </location>
</feature>
<dbReference type="Pfam" id="PF12814">
    <property type="entry name" value="Mcp5_PH"/>
    <property type="match status" value="1"/>
</dbReference>
<dbReference type="PANTHER" id="PTHR28190">
    <property type="entry name" value="NUCLEAR MIGRATION PROTEIN NUM1"/>
    <property type="match status" value="1"/>
</dbReference>
<dbReference type="GO" id="GO:0005739">
    <property type="term" value="C:mitochondrion"/>
    <property type="evidence" value="ECO:0007669"/>
    <property type="project" value="TreeGrafter"/>
</dbReference>
<feature type="compositionally biased region" description="Low complexity" evidence="2">
    <location>
        <begin position="440"/>
        <end position="455"/>
    </location>
</feature>
<dbReference type="SUPFAM" id="SSF50729">
    <property type="entry name" value="PH domain-like"/>
    <property type="match status" value="1"/>
</dbReference>
<evidence type="ECO:0000259" key="3">
    <source>
        <dbReference type="SMART" id="SM00233"/>
    </source>
</evidence>
<evidence type="ECO:0000256" key="2">
    <source>
        <dbReference type="SAM" id="MobiDB-lite"/>
    </source>
</evidence>
<accession>A0AAD7V828</accession>
<dbReference type="GO" id="GO:0032065">
    <property type="term" value="P:maintenance of protein location in cell cortex"/>
    <property type="evidence" value="ECO:0007669"/>
    <property type="project" value="InterPro"/>
</dbReference>
<organism evidence="4 5">
    <name type="scientific">Lichtheimia ornata</name>
    <dbReference type="NCBI Taxonomy" id="688661"/>
    <lineage>
        <taxon>Eukaryota</taxon>
        <taxon>Fungi</taxon>
        <taxon>Fungi incertae sedis</taxon>
        <taxon>Mucoromycota</taxon>
        <taxon>Mucoromycotina</taxon>
        <taxon>Mucoromycetes</taxon>
        <taxon>Mucorales</taxon>
        <taxon>Lichtheimiaceae</taxon>
        <taxon>Lichtheimia</taxon>
    </lineage>
</organism>
<feature type="compositionally biased region" description="Basic residues" evidence="2">
    <location>
        <begin position="535"/>
        <end position="546"/>
    </location>
</feature>
<feature type="compositionally biased region" description="Acidic residues" evidence="2">
    <location>
        <begin position="1131"/>
        <end position="1140"/>
    </location>
</feature>
<dbReference type="AlphaFoldDB" id="A0AAD7V828"/>
<feature type="region of interest" description="Disordered" evidence="2">
    <location>
        <begin position="1120"/>
        <end position="1142"/>
    </location>
</feature>
<feature type="compositionally biased region" description="Basic residues" evidence="2">
    <location>
        <begin position="156"/>
        <end position="166"/>
    </location>
</feature>
<feature type="compositionally biased region" description="Basic and acidic residues" evidence="2">
    <location>
        <begin position="420"/>
        <end position="436"/>
    </location>
</feature>
<feature type="compositionally biased region" description="Acidic residues" evidence="2">
    <location>
        <begin position="578"/>
        <end position="596"/>
    </location>
</feature>
<feature type="coiled-coil region" evidence="1">
    <location>
        <begin position="248"/>
        <end position="398"/>
    </location>
</feature>
<protein>
    <recommendedName>
        <fullName evidence="3">PH domain-containing protein</fullName>
    </recommendedName>
</protein>
<evidence type="ECO:0000256" key="1">
    <source>
        <dbReference type="SAM" id="Coils"/>
    </source>
</evidence>
<dbReference type="InterPro" id="IPR024774">
    <property type="entry name" value="PH_dom-Mcp5-type"/>
</dbReference>
<feature type="region of interest" description="Disordered" evidence="2">
    <location>
        <begin position="896"/>
        <end position="948"/>
    </location>
</feature>
<comment type="caution">
    <text evidence="4">The sequence shown here is derived from an EMBL/GenBank/DDBJ whole genome shotgun (WGS) entry which is preliminary data.</text>
</comment>